<protein>
    <submittedName>
        <fullName evidence="1">Outer membrane receptor protein involved in Fe transport</fullName>
    </submittedName>
</protein>
<dbReference type="RefSeq" id="WP_253754215.1">
    <property type="nucleotide sequence ID" value="NZ_BAABKA010000091.1"/>
</dbReference>
<accession>A0A9X2K6V4</accession>
<keyword evidence="2" id="KW-1185">Reference proteome</keyword>
<reference evidence="1" key="1">
    <citation type="submission" date="2022-06" db="EMBL/GenBank/DDBJ databases">
        <title>Sequencing the genomes of 1000 actinobacteria strains.</title>
        <authorList>
            <person name="Klenk H.-P."/>
        </authorList>
    </citation>
    <scope>NUCLEOTIDE SEQUENCE</scope>
    <source>
        <strain evidence="1">DSM 46694</strain>
    </source>
</reference>
<sequence length="67" mass="6761">MTSAETVRARRRRVPVLLLAAAAVAALVAAVTGAGTPARGPAFRLPATSAVLTVDAYEDVGPSSTLK</sequence>
<proteinExistence type="predicted"/>
<evidence type="ECO:0000313" key="2">
    <source>
        <dbReference type="Proteomes" id="UP001139648"/>
    </source>
</evidence>
<keyword evidence="1" id="KW-0675">Receptor</keyword>
<gene>
    <name evidence="1" type="ORF">HD597_009997</name>
</gene>
<dbReference type="AlphaFoldDB" id="A0A9X2K6V4"/>
<dbReference type="EMBL" id="JAMZEB010000002">
    <property type="protein sequence ID" value="MCP2362977.1"/>
    <property type="molecule type" value="Genomic_DNA"/>
</dbReference>
<dbReference type="Proteomes" id="UP001139648">
    <property type="component" value="Unassembled WGS sequence"/>
</dbReference>
<evidence type="ECO:0000313" key="1">
    <source>
        <dbReference type="EMBL" id="MCP2362977.1"/>
    </source>
</evidence>
<name>A0A9X2K6V4_9ACTN</name>
<organism evidence="1 2">
    <name type="scientific">Nonomuraea thailandensis</name>
    <dbReference type="NCBI Taxonomy" id="1188745"/>
    <lineage>
        <taxon>Bacteria</taxon>
        <taxon>Bacillati</taxon>
        <taxon>Actinomycetota</taxon>
        <taxon>Actinomycetes</taxon>
        <taxon>Streptosporangiales</taxon>
        <taxon>Streptosporangiaceae</taxon>
        <taxon>Nonomuraea</taxon>
    </lineage>
</organism>
<comment type="caution">
    <text evidence="1">The sequence shown here is derived from an EMBL/GenBank/DDBJ whole genome shotgun (WGS) entry which is preliminary data.</text>
</comment>